<accession>D9SR62</accession>
<dbReference type="RefSeq" id="WP_010074871.1">
    <property type="nucleotide sequence ID" value="NC_014393.1"/>
</dbReference>
<keyword evidence="2" id="KW-1185">Reference proteome</keyword>
<dbReference type="OrthoDB" id="2084516at2"/>
<dbReference type="EMBL" id="CP002160">
    <property type="protein sequence ID" value="ADL50350.1"/>
    <property type="molecule type" value="Genomic_DNA"/>
</dbReference>
<proteinExistence type="predicted"/>
<organism evidence="1 2">
    <name type="scientific">Clostridium cellulovorans (strain ATCC 35296 / DSM 3052 / OCM 3 / 743B)</name>
    <dbReference type="NCBI Taxonomy" id="573061"/>
    <lineage>
        <taxon>Bacteria</taxon>
        <taxon>Bacillati</taxon>
        <taxon>Bacillota</taxon>
        <taxon>Clostridia</taxon>
        <taxon>Eubacteriales</taxon>
        <taxon>Clostridiaceae</taxon>
        <taxon>Clostridium</taxon>
    </lineage>
</organism>
<reference evidence="1 2" key="1">
    <citation type="submission" date="2010-08" db="EMBL/GenBank/DDBJ databases">
        <title>Complete sequence of Clostridium cellulovorans 743B.</title>
        <authorList>
            <consortium name="US DOE Joint Genome Institute"/>
            <person name="Lucas S."/>
            <person name="Copeland A."/>
            <person name="Lapidus A."/>
            <person name="Cheng J.-F."/>
            <person name="Bruce D."/>
            <person name="Goodwin L."/>
            <person name="Pitluck S."/>
            <person name="Chertkov O."/>
            <person name="Detter J.C."/>
            <person name="Han C."/>
            <person name="Tapia R."/>
            <person name="Land M."/>
            <person name="Hauser L."/>
            <person name="Chang Y.-J."/>
            <person name="Jeffries C."/>
            <person name="Kyrpides N."/>
            <person name="Ivanova N."/>
            <person name="Mikhailova N."/>
            <person name="Hemme C.L."/>
            <person name="Woyke T."/>
        </authorList>
    </citation>
    <scope>NUCLEOTIDE SEQUENCE [LARGE SCALE GENOMIC DNA]</scope>
    <source>
        <strain evidence="2">ATCC 35296 / DSM 3052 / OCM 3 / 743B</strain>
    </source>
</reference>
<evidence type="ECO:0000313" key="2">
    <source>
        <dbReference type="Proteomes" id="UP000002730"/>
    </source>
</evidence>
<dbReference type="AlphaFoldDB" id="D9SR62"/>
<gene>
    <name evidence="1" type="ordered locus">Clocel_0579</name>
</gene>
<evidence type="ECO:0000313" key="1">
    <source>
        <dbReference type="EMBL" id="ADL50350.1"/>
    </source>
</evidence>
<name>D9SR62_CLOC7</name>
<sequence>MMVKIWGKLIKNNKIIKQAVASSDIHDTYQENLTECIVELCYGFDIGKPYWLTKNADEYNKRYKTTFNVDNFIESIEFDKFIIEALEE</sequence>
<dbReference type="HOGENOM" id="CLU_172580_0_0_9"/>
<dbReference type="KEGG" id="ccb:Clocel_0579"/>
<protein>
    <submittedName>
        <fullName evidence="1">Uncharacterized protein</fullName>
    </submittedName>
</protein>
<dbReference type="eggNOG" id="ENOG5032S4Q">
    <property type="taxonomic scope" value="Bacteria"/>
</dbReference>
<dbReference type="Proteomes" id="UP000002730">
    <property type="component" value="Chromosome"/>
</dbReference>
<dbReference type="STRING" id="573061.Clocel_0579"/>